<dbReference type="GO" id="GO:0016787">
    <property type="term" value="F:hydrolase activity"/>
    <property type="evidence" value="ECO:0007669"/>
    <property type="project" value="UniProtKB-KW"/>
</dbReference>
<evidence type="ECO:0000259" key="1">
    <source>
        <dbReference type="Pfam" id="PF00561"/>
    </source>
</evidence>
<dbReference type="InterPro" id="IPR000073">
    <property type="entry name" value="AB_hydrolase_1"/>
</dbReference>
<protein>
    <submittedName>
        <fullName evidence="2">Alpha/beta fold hydrolase</fullName>
    </submittedName>
</protein>
<dbReference type="SUPFAM" id="SSF53474">
    <property type="entry name" value="alpha/beta-Hydrolases"/>
    <property type="match status" value="1"/>
</dbReference>
<feature type="domain" description="AB hydrolase-1" evidence="1">
    <location>
        <begin position="25"/>
        <end position="267"/>
    </location>
</feature>
<gene>
    <name evidence="2" type="ORF">LXN57_45620</name>
</gene>
<evidence type="ECO:0000313" key="2">
    <source>
        <dbReference type="EMBL" id="MCM4084831.1"/>
    </source>
</evidence>
<dbReference type="Gene3D" id="3.40.50.1820">
    <property type="entry name" value="alpha/beta hydrolase"/>
    <property type="match status" value="1"/>
</dbReference>
<dbReference type="PANTHER" id="PTHR43433:SF5">
    <property type="entry name" value="AB HYDROLASE-1 DOMAIN-CONTAINING PROTEIN"/>
    <property type="match status" value="1"/>
</dbReference>
<dbReference type="RefSeq" id="WP_251804570.1">
    <property type="nucleotide sequence ID" value="NZ_JAMQOL010000085.1"/>
</dbReference>
<sequence>MTTGIARNGAVDLTYEVEGPQDGAPLLLIMGLGLQRLFWPDRFRSLLTDRGFRVATFDNRDVGQSTHLTGLGVPSPLVWLSRRPAYGLPDMAEDARAVLDELGWSNAHVAGISLGGMIAQLLTASHPQRVRTLTSLSSTPSPRVGRPHPWVLTTLLTGTARDRDRAAEHMVRIFRVIGSPGYPLEEDFIRDAAARSYDRAHDPDGVKRQITAIALAADRRPVLRRLRLPALVIHGDADPLVRLAGGRATARALLGSKLVVFPRMGHDLPSALQPAIADEIHTLAGEWSPVR</sequence>
<name>A0ABT0YFJ1_9ACTN</name>
<dbReference type="InterPro" id="IPR050471">
    <property type="entry name" value="AB_hydrolase"/>
</dbReference>
<comment type="caution">
    <text evidence="2">The sequence shown here is derived from an EMBL/GenBank/DDBJ whole genome shotgun (WGS) entry which is preliminary data.</text>
</comment>
<dbReference type="EMBL" id="JAMQOL010000085">
    <property type="protein sequence ID" value="MCM4084831.1"/>
    <property type="molecule type" value="Genomic_DNA"/>
</dbReference>
<dbReference type="PANTHER" id="PTHR43433">
    <property type="entry name" value="HYDROLASE, ALPHA/BETA FOLD FAMILY PROTEIN"/>
    <property type="match status" value="1"/>
</dbReference>
<proteinExistence type="predicted"/>
<dbReference type="InterPro" id="IPR029058">
    <property type="entry name" value="AB_hydrolase_fold"/>
</dbReference>
<keyword evidence="2" id="KW-0378">Hydrolase</keyword>
<evidence type="ECO:0000313" key="3">
    <source>
        <dbReference type="Proteomes" id="UP001523216"/>
    </source>
</evidence>
<organism evidence="2 3">
    <name type="scientific">Paractinoplanes hotanensis</name>
    <dbReference type="NCBI Taxonomy" id="2906497"/>
    <lineage>
        <taxon>Bacteria</taxon>
        <taxon>Bacillati</taxon>
        <taxon>Actinomycetota</taxon>
        <taxon>Actinomycetes</taxon>
        <taxon>Micromonosporales</taxon>
        <taxon>Micromonosporaceae</taxon>
        <taxon>Paractinoplanes</taxon>
    </lineage>
</organism>
<accession>A0ABT0YFJ1</accession>
<keyword evidence="3" id="KW-1185">Reference proteome</keyword>
<dbReference type="Proteomes" id="UP001523216">
    <property type="component" value="Unassembled WGS sequence"/>
</dbReference>
<reference evidence="2 3" key="1">
    <citation type="submission" date="2022-06" db="EMBL/GenBank/DDBJ databases">
        <title>Actinoplanes abujensis sp. nov., isolated from Nigerian arid soil.</title>
        <authorList>
            <person name="Ding P."/>
        </authorList>
    </citation>
    <scope>NUCLEOTIDE SEQUENCE [LARGE SCALE GENOMIC DNA]</scope>
    <source>
        <strain evidence="3">TRM88002</strain>
    </source>
</reference>
<dbReference type="Pfam" id="PF00561">
    <property type="entry name" value="Abhydrolase_1"/>
    <property type="match status" value="1"/>
</dbReference>